<dbReference type="Proteomes" id="UP000321938">
    <property type="component" value="Unassembled WGS sequence"/>
</dbReference>
<dbReference type="SUPFAM" id="SSF51905">
    <property type="entry name" value="FAD/NAD(P)-binding domain"/>
    <property type="match status" value="1"/>
</dbReference>
<evidence type="ECO:0000313" key="3">
    <source>
        <dbReference type="Proteomes" id="UP000321938"/>
    </source>
</evidence>
<evidence type="ECO:0000259" key="1">
    <source>
        <dbReference type="Pfam" id="PF01266"/>
    </source>
</evidence>
<dbReference type="Gene3D" id="3.50.50.60">
    <property type="entry name" value="FAD/NAD(P)-binding domain"/>
    <property type="match status" value="1"/>
</dbReference>
<dbReference type="RefSeq" id="WP_028871985.1">
    <property type="nucleotide sequence ID" value="NZ_VOSB01000008.1"/>
</dbReference>
<dbReference type="STRING" id="1123037.GCA_000425305_02170"/>
<organism evidence="2 3">
    <name type="scientific">Psychroserpens burtonensis</name>
    <dbReference type="NCBI Taxonomy" id="49278"/>
    <lineage>
        <taxon>Bacteria</taxon>
        <taxon>Pseudomonadati</taxon>
        <taxon>Bacteroidota</taxon>
        <taxon>Flavobacteriia</taxon>
        <taxon>Flavobacteriales</taxon>
        <taxon>Flavobacteriaceae</taxon>
        <taxon>Psychroserpens</taxon>
    </lineage>
</organism>
<feature type="domain" description="FAD dependent oxidoreductase" evidence="1">
    <location>
        <begin position="9"/>
        <end position="42"/>
    </location>
</feature>
<proteinExistence type="predicted"/>
<dbReference type="EMBL" id="VOSB01000008">
    <property type="protein sequence ID" value="TXE18370.1"/>
    <property type="molecule type" value="Genomic_DNA"/>
</dbReference>
<dbReference type="InterPro" id="IPR036188">
    <property type="entry name" value="FAD/NAD-bd_sf"/>
</dbReference>
<reference evidence="2 3" key="1">
    <citation type="submission" date="2019-08" db="EMBL/GenBank/DDBJ databases">
        <title>Genome of Psychroserpens burtonensis ACAM 167.</title>
        <authorList>
            <person name="Bowman J.P."/>
        </authorList>
    </citation>
    <scope>NUCLEOTIDE SEQUENCE [LARGE SCALE GENOMIC DNA]</scope>
    <source>
        <strain evidence="2 3">ACAM 167</strain>
    </source>
</reference>
<keyword evidence="3" id="KW-1185">Reference proteome</keyword>
<dbReference type="AlphaFoldDB" id="A0A5C7BCY8"/>
<accession>A0A5C7BCY8</accession>
<dbReference type="InterPro" id="IPR006076">
    <property type="entry name" value="FAD-dep_OxRdtase"/>
</dbReference>
<dbReference type="Pfam" id="PF01266">
    <property type="entry name" value="DAO"/>
    <property type="match status" value="1"/>
</dbReference>
<dbReference type="PRINTS" id="PR00420">
    <property type="entry name" value="RNGMNOXGNASE"/>
</dbReference>
<evidence type="ECO:0000313" key="2">
    <source>
        <dbReference type="EMBL" id="TXE18370.1"/>
    </source>
</evidence>
<gene>
    <name evidence="2" type="ORF">ES692_06905</name>
</gene>
<comment type="caution">
    <text evidence="2">The sequence shown here is derived from an EMBL/GenBank/DDBJ whole genome shotgun (WGS) entry which is preliminary data.</text>
</comment>
<sequence>MNHKSSQIDVLIVGGGLAGLSSAIHLSKQNLSVLVIEKNSYPKHKVCGEYISNEVLPYLEFLDIDVFKLGAKKIDKFQLSTTKGQLISADLPLGGFGISRFCLDEALANKALENGVEILQDVVEDIQFSNDEFSVETKNNTVFKAAIVIGAYGKRANLDVKLDRKFIKTKSPYLAVKTHVKGDFPEDVVALHNFEGGYCGVSKVEDDSINLCYITSFESFKKFKDIGEFQEKVVSRNSHLKTIFDNTVPVFEQPLTISQISFEDKKPVENHILMCGDTAALIHPLCGNGMSMAIRSAQIASVLIIKFFNSELSTREALEKQYLREWNTAFKLRLKTGHLVANLFNQPKISELLMQGLKWFPGILPHIIKRTHGKLIQVK</sequence>
<dbReference type="OrthoDB" id="1142316at2"/>
<dbReference type="PANTHER" id="PTHR42685">
    <property type="entry name" value="GERANYLGERANYL DIPHOSPHATE REDUCTASE"/>
    <property type="match status" value="1"/>
</dbReference>
<name>A0A5C7BCY8_9FLAO</name>
<protein>
    <submittedName>
        <fullName evidence="2">NAD(P)/FAD-dependent oxidoreductase</fullName>
    </submittedName>
</protein>
<dbReference type="InterPro" id="IPR050407">
    <property type="entry name" value="Geranylgeranyl_reductase"/>
</dbReference>
<dbReference type="PANTHER" id="PTHR42685:SF22">
    <property type="entry name" value="CONDITIONED MEDIUM FACTOR RECEPTOR 1"/>
    <property type="match status" value="1"/>
</dbReference>